<dbReference type="EMBL" id="CAJNOU010006318">
    <property type="protein sequence ID" value="CAF1502133.1"/>
    <property type="molecule type" value="Genomic_DNA"/>
</dbReference>
<dbReference type="AlphaFoldDB" id="A0A815T2Z4"/>
<organism evidence="1 2">
    <name type="scientific">Rotaria sordida</name>
    <dbReference type="NCBI Taxonomy" id="392033"/>
    <lineage>
        <taxon>Eukaryota</taxon>
        <taxon>Metazoa</taxon>
        <taxon>Spiralia</taxon>
        <taxon>Gnathifera</taxon>
        <taxon>Rotifera</taxon>
        <taxon>Eurotatoria</taxon>
        <taxon>Bdelloidea</taxon>
        <taxon>Philodinida</taxon>
        <taxon>Philodinidae</taxon>
        <taxon>Rotaria</taxon>
    </lineage>
</organism>
<feature type="non-terminal residue" evidence="1">
    <location>
        <position position="1"/>
    </location>
</feature>
<dbReference type="Proteomes" id="UP000663889">
    <property type="component" value="Unassembled WGS sequence"/>
</dbReference>
<accession>A0A815T2Z4</accession>
<sequence>GVGGLGGAIGGRPLGFGVTTTTTLGGGISPYGSDLYGGGPLGGNLYGGNLYGTNLYGRPSSNKPGYDFATTFGSGHQYGRSSYGR</sequence>
<gene>
    <name evidence="1" type="ORF">SEV965_LOCUS36126</name>
</gene>
<proteinExistence type="predicted"/>
<evidence type="ECO:0000313" key="1">
    <source>
        <dbReference type="EMBL" id="CAF1502133.1"/>
    </source>
</evidence>
<comment type="caution">
    <text evidence="1">The sequence shown here is derived from an EMBL/GenBank/DDBJ whole genome shotgun (WGS) entry which is preliminary data.</text>
</comment>
<evidence type="ECO:0000313" key="2">
    <source>
        <dbReference type="Proteomes" id="UP000663889"/>
    </source>
</evidence>
<reference evidence="1" key="1">
    <citation type="submission" date="2021-02" db="EMBL/GenBank/DDBJ databases">
        <authorList>
            <person name="Nowell W R."/>
        </authorList>
    </citation>
    <scope>NUCLEOTIDE SEQUENCE</scope>
</reference>
<protein>
    <submittedName>
        <fullName evidence="1">Uncharacterized protein</fullName>
    </submittedName>
</protein>
<name>A0A815T2Z4_9BILA</name>